<accession>A0A8A1MMP6</accession>
<evidence type="ECO:0000313" key="1">
    <source>
        <dbReference type="EMBL" id="QSS65882.1"/>
    </source>
</evidence>
<proteinExistence type="predicted"/>
<evidence type="ECO:0000313" key="2">
    <source>
        <dbReference type="Proteomes" id="UP000663671"/>
    </source>
</evidence>
<dbReference type="EMBL" id="CP069115">
    <property type="protein sequence ID" value="QSS65882.1"/>
    <property type="molecule type" value="Genomic_DNA"/>
</dbReference>
<dbReference type="AlphaFoldDB" id="A0A8A1MMP6"/>
<dbReference type="Proteomes" id="UP000663671">
    <property type="component" value="Chromosome 3"/>
</dbReference>
<sequence>MPGFAIRMLVFSSYLAYRACIYTTIYIKESIYSNIFRGASSYSSSKMKCPLPSNATEQTGDQSGPAIENLNTLLVVQPVLLLRVCEMVLISRGSAGLATTQILFFLNLQGPGKHKELESMRRRLVKEINTYYLFERNKVDGDFPNPSRRRRAWAAAGRLPKGKAADAPVPATARVVAPPPSPSPDILAVLQLIEAAQENISKKIANVAEHMREIAEYIARNLRTLPRVSRSEIPSLQRGRPQ</sequence>
<organism evidence="1 2">
    <name type="scientific">Ajellomyces capsulatus</name>
    <name type="common">Darling's disease fungus</name>
    <name type="synonym">Histoplasma capsulatum</name>
    <dbReference type="NCBI Taxonomy" id="5037"/>
    <lineage>
        <taxon>Eukaryota</taxon>
        <taxon>Fungi</taxon>
        <taxon>Dikarya</taxon>
        <taxon>Ascomycota</taxon>
        <taxon>Pezizomycotina</taxon>
        <taxon>Eurotiomycetes</taxon>
        <taxon>Eurotiomycetidae</taxon>
        <taxon>Onygenales</taxon>
        <taxon>Ajellomycetaceae</taxon>
        <taxon>Histoplasma</taxon>
    </lineage>
</organism>
<name>A0A8A1MMP6_AJECA</name>
<gene>
    <name evidence="1" type="ORF">I7I51_06733</name>
</gene>
<reference evidence="1" key="1">
    <citation type="submission" date="2021-01" db="EMBL/GenBank/DDBJ databases">
        <title>Chromosome-level genome assembly of a human fungal pathogen reveals clustering of transcriptionally co-regulated genes.</title>
        <authorList>
            <person name="Voorhies M."/>
            <person name="Cohen S."/>
            <person name="Shea T.P."/>
            <person name="Petrus S."/>
            <person name="Munoz J.F."/>
            <person name="Poplawski S."/>
            <person name="Goldman W.E."/>
            <person name="Michael T."/>
            <person name="Cuomo C.A."/>
            <person name="Sil A."/>
            <person name="Beyhan S."/>
        </authorList>
    </citation>
    <scope>NUCLEOTIDE SEQUENCE</scope>
    <source>
        <strain evidence="1">WU24</strain>
    </source>
</reference>
<protein>
    <submittedName>
        <fullName evidence="1">Uncharacterized protein</fullName>
    </submittedName>
</protein>
<dbReference type="VEuPathDB" id="FungiDB:I7I51_06733"/>
<dbReference type="OrthoDB" id="10505500at2759"/>